<dbReference type="EMBL" id="KV407463">
    <property type="protein sequence ID" value="KZF20266.1"/>
    <property type="molecule type" value="Genomic_DNA"/>
</dbReference>
<dbReference type="RefSeq" id="XP_018185821.1">
    <property type="nucleotide sequence ID" value="XM_018333695.1"/>
</dbReference>
<feature type="region of interest" description="Disordered" evidence="1">
    <location>
        <begin position="386"/>
        <end position="510"/>
    </location>
</feature>
<dbReference type="OrthoDB" id="3941134at2759"/>
<evidence type="ECO:0000256" key="1">
    <source>
        <dbReference type="SAM" id="MobiDB-lite"/>
    </source>
</evidence>
<feature type="region of interest" description="Disordered" evidence="1">
    <location>
        <begin position="650"/>
        <end position="741"/>
    </location>
</feature>
<feature type="compositionally biased region" description="Basic and acidic residues" evidence="1">
    <location>
        <begin position="59"/>
        <end position="77"/>
    </location>
</feature>
<feature type="compositionally biased region" description="Polar residues" evidence="1">
    <location>
        <begin position="181"/>
        <end position="198"/>
    </location>
</feature>
<dbReference type="STRING" id="1328760.A0A165ACU4"/>
<evidence type="ECO:0000313" key="3">
    <source>
        <dbReference type="Proteomes" id="UP000076632"/>
    </source>
</evidence>
<dbReference type="InParanoid" id="A0A165ACU4"/>
<accession>A0A165ACU4</accession>
<dbReference type="Proteomes" id="UP000076632">
    <property type="component" value="Unassembled WGS sequence"/>
</dbReference>
<dbReference type="GeneID" id="28898832"/>
<evidence type="ECO:0000313" key="2">
    <source>
        <dbReference type="EMBL" id="KZF20266.1"/>
    </source>
</evidence>
<feature type="region of interest" description="Disordered" evidence="1">
    <location>
        <begin position="37"/>
        <end position="231"/>
    </location>
</feature>
<name>A0A165ACU4_XYLHT</name>
<protein>
    <submittedName>
        <fullName evidence="2">Uncharacterized protein</fullName>
    </submittedName>
</protein>
<feature type="compositionally biased region" description="Acidic residues" evidence="1">
    <location>
        <begin position="141"/>
        <end position="151"/>
    </location>
</feature>
<keyword evidence="3" id="KW-1185">Reference proteome</keyword>
<organism evidence="2 3">
    <name type="scientific">Xylona heveae (strain CBS 132557 / TC161)</name>
    <dbReference type="NCBI Taxonomy" id="1328760"/>
    <lineage>
        <taxon>Eukaryota</taxon>
        <taxon>Fungi</taxon>
        <taxon>Dikarya</taxon>
        <taxon>Ascomycota</taxon>
        <taxon>Pezizomycotina</taxon>
        <taxon>Xylonomycetes</taxon>
        <taxon>Xylonales</taxon>
        <taxon>Xylonaceae</taxon>
        <taxon>Xylona</taxon>
    </lineage>
</organism>
<feature type="region of interest" description="Disordered" evidence="1">
    <location>
        <begin position="1"/>
        <end position="20"/>
    </location>
</feature>
<feature type="compositionally biased region" description="Low complexity" evidence="1">
    <location>
        <begin position="656"/>
        <end position="679"/>
    </location>
</feature>
<sequence length="759" mass="83664">MMDDWGSVWGEELPKPLAGLSTAPNIAEFKNRTAGIHGFDPLNGNSPWTNDDVPSVNGPDDKPRRSRVDIDDLDAHILSEQQTVKEEEDDDYGDFVWGEEQGQEHEADREANAISFSRSLTPKISKPRSLLNETSQNNESYPEETEEDSSEFPEPKQMVDTDELVTNLPEDVVFESKESRTPPNSGNDTYLESASSSIDGGAVGSVDAHLSDVRGAQDSNHNDSIFKTEEDDDFGEFEDTEEPQIAGFIVDLPKVTSFGDAQPLQNDDFKSKPRFSVDLSHINQIFPVTSDEQTPLSDIPDETISSTSNRKVWYRITRKETMREENFADESNYVKIRWNDSKVRRDVNKRVEKWIGEDRSLRGFGFGFGLHSGARARNIFKWSENSKDVSSGMGRSRSQTTASGPAPLLLGSRHRHHQSLAPGHFPPPESIKPPQSFPRNLGSSSSNNTNLRMDQQPRSSDNINGRTGEMAASKRDSSTTPDRHSQSPFIPENSGSQIQSPLRAPANHGRATSVGLRKSMPFHSKQGRTTQSVDLSALQPLRAATAQDRAPSPLLESTLGRPSLGRLPPPSRPSIPHLTSQNLVTKTQDSPVYHSEISSVLPNEQIRHLRGPSIQLLTSLEDKFQGLPRETSTAGRPSSDLAELVESPITATTEQSNSSHISPPNSPMTSLPSTSSPVSFVETGSNGNMKPVPHNLVLSRGPDGKSKKALSPIGQTAEHPRSSFSTENRATEKTRRDEEEDRIVRSIIAGLPDLSYMLK</sequence>
<feature type="region of interest" description="Disordered" evidence="1">
    <location>
        <begin position="544"/>
        <end position="581"/>
    </location>
</feature>
<proteinExistence type="predicted"/>
<feature type="compositionally biased region" description="Basic and acidic residues" evidence="1">
    <location>
        <begin position="102"/>
        <end position="111"/>
    </location>
</feature>
<feature type="compositionally biased region" description="Low complexity" evidence="1">
    <location>
        <begin position="440"/>
        <end position="451"/>
    </location>
</feature>
<dbReference type="AlphaFoldDB" id="A0A165ACU4"/>
<feature type="compositionally biased region" description="Basic and acidic residues" evidence="1">
    <location>
        <begin position="472"/>
        <end position="485"/>
    </location>
</feature>
<feature type="compositionally biased region" description="Polar residues" evidence="1">
    <location>
        <begin position="452"/>
        <end position="465"/>
    </location>
</feature>
<gene>
    <name evidence="2" type="ORF">L228DRAFT_25256</name>
</gene>
<reference evidence="2 3" key="1">
    <citation type="journal article" date="2016" name="Fungal Biol.">
        <title>The genome of Xylona heveae provides a window into fungal endophytism.</title>
        <authorList>
            <person name="Gazis R."/>
            <person name="Kuo A."/>
            <person name="Riley R."/>
            <person name="LaButti K."/>
            <person name="Lipzen A."/>
            <person name="Lin J."/>
            <person name="Amirebrahimi M."/>
            <person name="Hesse C.N."/>
            <person name="Spatafora J.W."/>
            <person name="Henrissat B."/>
            <person name="Hainaut M."/>
            <person name="Grigoriev I.V."/>
            <person name="Hibbett D.S."/>
        </authorList>
    </citation>
    <scope>NUCLEOTIDE SEQUENCE [LARGE SCALE GENOMIC DNA]</scope>
    <source>
        <strain evidence="2 3">TC161</strain>
    </source>
</reference>